<dbReference type="PROSITE" id="PS51007">
    <property type="entry name" value="CYTC"/>
    <property type="match status" value="2"/>
</dbReference>
<dbReference type="KEGG" id="pamo:BAR1_08245"/>
<feature type="signal peptide" evidence="5">
    <location>
        <begin position="1"/>
        <end position="19"/>
    </location>
</feature>
<protein>
    <submittedName>
        <fullName evidence="7">Diacylglycerol kinase</fullName>
    </submittedName>
</protein>
<evidence type="ECO:0000313" key="8">
    <source>
        <dbReference type="Proteomes" id="UP000261704"/>
    </source>
</evidence>
<keyword evidence="3 4" id="KW-0408">Iron</keyword>
<dbReference type="EMBL" id="CP032125">
    <property type="protein sequence ID" value="AXX97923.1"/>
    <property type="molecule type" value="Genomic_DNA"/>
</dbReference>
<feature type="chain" id="PRO_5016649634" evidence="5">
    <location>
        <begin position="20"/>
        <end position="295"/>
    </location>
</feature>
<feature type="domain" description="Cytochrome c" evidence="6">
    <location>
        <begin position="186"/>
        <end position="292"/>
    </location>
</feature>
<evidence type="ECO:0000256" key="1">
    <source>
        <dbReference type="ARBA" id="ARBA00022617"/>
    </source>
</evidence>
<reference evidence="7 8" key="1">
    <citation type="submission" date="2018-09" db="EMBL/GenBank/DDBJ databases">
        <title>Profundibacter amoris BAR1 gen. nov., sp. nov., a new member of the Roseobacter clade isolated at Lokis Castle Vent Field on the Arctic Mid-Oceanic Ridge.</title>
        <authorList>
            <person name="Le Moine Bauer S."/>
            <person name="Sjoeberg A.G."/>
            <person name="L'Haridon S."/>
            <person name="Stokke R."/>
            <person name="Roalkvam I."/>
            <person name="Steen I.H."/>
            <person name="Dahle H."/>
        </authorList>
    </citation>
    <scope>NUCLEOTIDE SEQUENCE [LARGE SCALE GENOMIC DNA]</scope>
    <source>
        <strain evidence="7 8">BAR1</strain>
    </source>
</reference>
<keyword evidence="7" id="KW-0808">Transferase</keyword>
<keyword evidence="1 4" id="KW-0349">Heme</keyword>
<evidence type="ECO:0000256" key="2">
    <source>
        <dbReference type="ARBA" id="ARBA00022723"/>
    </source>
</evidence>
<dbReference type="InterPro" id="IPR009056">
    <property type="entry name" value="Cyt_c-like_dom"/>
</dbReference>
<dbReference type="PANTHER" id="PTHR35008:SF8">
    <property type="entry name" value="ALCOHOL DEHYDROGENASE CYTOCHROME C SUBUNIT"/>
    <property type="match status" value="1"/>
</dbReference>
<evidence type="ECO:0000256" key="4">
    <source>
        <dbReference type="PROSITE-ProRule" id="PRU00433"/>
    </source>
</evidence>
<feature type="domain" description="Cytochrome c" evidence="6">
    <location>
        <begin position="37"/>
        <end position="145"/>
    </location>
</feature>
<dbReference type="Proteomes" id="UP000261704">
    <property type="component" value="Chromosome"/>
</dbReference>
<keyword evidence="5" id="KW-0732">Signal</keyword>
<dbReference type="GO" id="GO:0020037">
    <property type="term" value="F:heme binding"/>
    <property type="evidence" value="ECO:0007669"/>
    <property type="project" value="InterPro"/>
</dbReference>
<organism evidence="7 8">
    <name type="scientific">Profundibacter amoris</name>
    <dbReference type="NCBI Taxonomy" id="2171755"/>
    <lineage>
        <taxon>Bacteria</taxon>
        <taxon>Pseudomonadati</taxon>
        <taxon>Pseudomonadota</taxon>
        <taxon>Alphaproteobacteria</taxon>
        <taxon>Rhodobacterales</taxon>
        <taxon>Paracoccaceae</taxon>
        <taxon>Profundibacter</taxon>
    </lineage>
</organism>
<keyword evidence="2 4" id="KW-0479">Metal-binding</keyword>
<dbReference type="GO" id="GO:0046872">
    <property type="term" value="F:metal ion binding"/>
    <property type="evidence" value="ECO:0007669"/>
    <property type="project" value="UniProtKB-KW"/>
</dbReference>
<sequence>MKRFFVFLAVLAFAGTVIAYVTTPETLDPVKLAGITPNLALGKQVFAEGGCASCHSAPKAEGDERLKLGGGRAFPSDFGTFYAPNISPDTQTGIGNWSAIDLVNAMHYGTSPDNNHYYPVFPYGSFNKASLKDIVSLYGYLMQLPAVQKKNRPHDVNFPFNIRATLGVWKMLFLSNAPVLMAPVTPEVRRGQYLVEGLGHCAECHTPRNFLGGLKRDRWLAGAPNPSGRGTIPNITPAKLKWDKTDIVAYFTTGLTPEFDSAGGEMAEVIENLSQLSESDLMAIAAYLKAIPAIE</sequence>
<dbReference type="InterPro" id="IPR036909">
    <property type="entry name" value="Cyt_c-like_dom_sf"/>
</dbReference>
<evidence type="ECO:0000256" key="5">
    <source>
        <dbReference type="SAM" id="SignalP"/>
    </source>
</evidence>
<dbReference type="GO" id="GO:0009055">
    <property type="term" value="F:electron transfer activity"/>
    <property type="evidence" value="ECO:0007669"/>
    <property type="project" value="InterPro"/>
</dbReference>
<dbReference type="Pfam" id="PF00034">
    <property type="entry name" value="Cytochrom_C"/>
    <property type="match status" value="1"/>
</dbReference>
<dbReference type="Gene3D" id="1.10.760.10">
    <property type="entry name" value="Cytochrome c-like domain"/>
    <property type="match status" value="2"/>
</dbReference>
<dbReference type="OrthoDB" id="9811281at2"/>
<gene>
    <name evidence="7" type="ORF">BAR1_08245</name>
</gene>
<dbReference type="AlphaFoldDB" id="A0A347UGE5"/>
<dbReference type="InterPro" id="IPR051459">
    <property type="entry name" value="Cytochrome_c-type_DH"/>
</dbReference>
<proteinExistence type="predicted"/>
<accession>A0A347UGE5</accession>
<evidence type="ECO:0000256" key="3">
    <source>
        <dbReference type="ARBA" id="ARBA00023004"/>
    </source>
</evidence>
<dbReference type="PANTHER" id="PTHR35008">
    <property type="entry name" value="BLL4482 PROTEIN-RELATED"/>
    <property type="match status" value="1"/>
</dbReference>
<dbReference type="RefSeq" id="WP_118942579.1">
    <property type="nucleotide sequence ID" value="NZ_CP032125.1"/>
</dbReference>
<name>A0A347UGE5_9RHOB</name>
<evidence type="ECO:0000259" key="6">
    <source>
        <dbReference type="PROSITE" id="PS51007"/>
    </source>
</evidence>
<keyword evidence="8" id="KW-1185">Reference proteome</keyword>
<evidence type="ECO:0000313" key="7">
    <source>
        <dbReference type="EMBL" id="AXX97923.1"/>
    </source>
</evidence>
<dbReference type="GO" id="GO:0016301">
    <property type="term" value="F:kinase activity"/>
    <property type="evidence" value="ECO:0007669"/>
    <property type="project" value="UniProtKB-KW"/>
</dbReference>
<dbReference type="SUPFAM" id="SSF46626">
    <property type="entry name" value="Cytochrome c"/>
    <property type="match status" value="2"/>
</dbReference>
<keyword evidence="7" id="KW-0418">Kinase</keyword>